<keyword evidence="2" id="KW-1185">Reference proteome</keyword>
<protein>
    <submittedName>
        <fullName evidence="1">Uncharacterized protein</fullName>
    </submittedName>
</protein>
<proteinExistence type="predicted"/>
<dbReference type="KEGG" id="gog:C1280_22625"/>
<evidence type="ECO:0000313" key="1">
    <source>
        <dbReference type="EMBL" id="AWM39512.1"/>
    </source>
</evidence>
<name>A0A2Z3H5B2_9BACT</name>
<evidence type="ECO:0000313" key="2">
    <source>
        <dbReference type="Proteomes" id="UP000245802"/>
    </source>
</evidence>
<dbReference type="Proteomes" id="UP000245802">
    <property type="component" value="Chromosome"/>
</dbReference>
<accession>A0A2Z3H5B2</accession>
<organism evidence="1 2">
    <name type="scientific">Gemmata obscuriglobus</name>
    <dbReference type="NCBI Taxonomy" id="114"/>
    <lineage>
        <taxon>Bacteria</taxon>
        <taxon>Pseudomonadati</taxon>
        <taxon>Planctomycetota</taxon>
        <taxon>Planctomycetia</taxon>
        <taxon>Gemmatales</taxon>
        <taxon>Gemmataceae</taxon>
        <taxon>Gemmata</taxon>
    </lineage>
</organism>
<reference evidence="1 2" key="1">
    <citation type="submission" date="2018-01" db="EMBL/GenBank/DDBJ databases">
        <title>G. obscuriglobus.</title>
        <authorList>
            <person name="Franke J."/>
            <person name="Blomberg W."/>
            <person name="Selmecki A."/>
        </authorList>
    </citation>
    <scope>NUCLEOTIDE SEQUENCE [LARGE SCALE GENOMIC DNA]</scope>
    <source>
        <strain evidence="1 2">DSM 5831</strain>
    </source>
</reference>
<sequence length="62" mass="6505">MRIDRRGLVTVEEVVQVIEQQGLTVFAVHRLVPFPSPGLAVGGKVVEGAGPEPAGGRAFVLP</sequence>
<gene>
    <name evidence="1" type="ORF">C1280_22625</name>
</gene>
<dbReference type="AlphaFoldDB" id="A0A2Z3H5B2"/>
<dbReference type="EMBL" id="CP025958">
    <property type="protein sequence ID" value="AWM39512.1"/>
    <property type="molecule type" value="Genomic_DNA"/>
</dbReference>